<comment type="caution">
    <text evidence="7">The sequence shown here is derived from an EMBL/GenBank/DDBJ whole genome shotgun (WGS) entry which is preliminary data.</text>
</comment>
<dbReference type="FunFam" id="1.20.5.110:FF:000041">
    <property type="entry name" value="Synaptosomal-associated protein 29"/>
    <property type="match status" value="1"/>
</dbReference>
<dbReference type="GO" id="GO:0031629">
    <property type="term" value="P:synaptic vesicle fusion to presynaptic active zone membrane"/>
    <property type="evidence" value="ECO:0007669"/>
    <property type="project" value="TreeGrafter"/>
</dbReference>
<dbReference type="Proteomes" id="UP000051574">
    <property type="component" value="Unassembled WGS sequence"/>
</dbReference>
<dbReference type="GO" id="GO:0005886">
    <property type="term" value="C:plasma membrane"/>
    <property type="evidence" value="ECO:0007669"/>
    <property type="project" value="TreeGrafter"/>
</dbReference>
<evidence type="ECO:0000313" key="7">
    <source>
        <dbReference type="EMBL" id="KRT78231.1"/>
    </source>
</evidence>
<feature type="compositionally biased region" description="Acidic residues" evidence="5">
    <location>
        <begin position="13"/>
        <end position="23"/>
    </location>
</feature>
<gene>
    <name evidence="7" type="ORF">AMK59_6703</name>
</gene>
<dbReference type="SUPFAM" id="SSF58038">
    <property type="entry name" value="SNARE fusion complex"/>
    <property type="match status" value="2"/>
</dbReference>
<keyword evidence="8" id="KW-1185">Reference proteome</keyword>
<dbReference type="Gene3D" id="1.20.5.110">
    <property type="match status" value="2"/>
</dbReference>
<reference evidence="7 8" key="1">
    <citation type="submission" date="2015-09" db="EMBL/GenBank/DDBJ databases">
        <title>Draft genome of the scarab beetle Oryctes borbonicus.</title>
        <authorList>
            <person name="Meyer J.M."/>
            <person name="Markov G.V."/>
            <person name="Baskaran P."/>
            <person name="Herrmann M."/>
            <person name="Sommer R.J."/>
            <person name="Roedelsperger C."/>
        </authorList>
    </citation>
    <scope>NUCLEOTIDE SEQUENCE [LARGE SCALE GENOMIC DNA]</scope>
    <source>
        <strain evidence="7">OB123</strain>
        <tissue evidence="7">Whole animal</tissue>
    </source>
</reference>
<keyword evidence="2" id="KW-0813">Transport</keyword>
<name>A0A0T6AU05_9SCAR</name>
<dbReference type="OrthoDB" id="18679at2759"/>
<dbReference type="Pfam" id="PF12352">
    <property type="entry name" value="V-SNARE_C"/>
    <property type="match status" value="1"/>
</dbReference>
<dbReference type="GO" id="GO:0019905">
    <property type="term" value="F:syntaxin binding"/>
    <property type="evidence" value="ECO:0007669"/>
    <property type="project" value="TreeGrafter"/>
</dbReference>
<organism evidence="7 8">
    <name type="scientific">Oryctes borbonicus</name>
    <dbReference type="NCBI Taxonomy" id="1629725"/>
    <lineage>
        <taxon>Eukaryota</taxon>
        <taxon>Metazoa</taxon>
        <taxon>Ecdysozoa</taxon>
        <taxon>Arthropoda</taxon>
        <taxon>Hexapoda</taxon>
        <taxon>Insecta</taxon>
        <taxon>Pterygota</taxon>
        <taxon>Neoptera</taxon>
        <taxon>Endopterygota</taxon>
        <taxon>Coleoptera</taxon>
        <taxon>Polyphaga</taxon>
        <taxon>Scarabaeiformia</taxon>
        <taxon>Scarabaeidae</taxon>
        <taxon>Dynastinae</taxon>
        <taxon>Oryctes</taxon>
    </lineage>
</organism>
<evidence type="ECO:0000259" key="6">
    <source>
        <dbReference type="PROSITE" id="PS50192"/>
    </source>
</evidence>
<dbReference type="GO" id="GO:0015031">
    <property type="term" value="P:protein transport"/>
    <property type="evidence" value="ECO:0007669"/>
    <property type="project" value="UniProtKB-KW"/>
</dbReference>
<feature type="compositionally biased region" description="Polar residues" evidence="5">
    <location>
        <begin position="123"/>
        <end position="140"/>
    </location>
</feature>
<feature type="compositionally biased region" description="Polar residues" evidence="5">
    <location>
        <begin position="31"/>
        <end position="43"/>
    </location>
</feature>
<dbReference type="AlphaFoldDB" id="A0A0T6AU05"/>
<evidence type="ECO:0000256" key="4">
    <source>
        <dbReference type="ARBA" id="ARBA00023054"/>
    </source>
</evidence>
<sequence length="287" mass="32651">MSSKPYKKSTNPFEEDDDDIDDETFLKNSRRPQSSFDEQIQSLQEKRREIENRSIQSTERSISILRDSEQIGIATAEELMRQRDQLERTDKRLDEINATLRFSQKHINGIKSVFSSLKNFVSGKTDTNSPTSGSNLSKTQPVRDDSKDITSSYDRYKNHPSTRLHQTNDENIPSQMQASGSKNISAMLDANLQEMATSISLLKGLATDLSQEIDTQNDLIDNITNKTETADLTIQRQNKDMHRILKKISSSMWCYSLGEPSFVSEFNSMCTSLSEREIFECAILVSP</sequence>
<accession>A0A0T6AU05</accession>
<keyword evidence="3" id="KW-0653">Protein transport</keyword>
<evidence type="ECO:0000256" key="3">
    <source>
        <dbReference type="ARBA" id="ARBA00022927"/>
    </source>
</evidence>
<dbReference type="PANTHER" id="PTHR19305">
    <property type="entry name" value="SYNAPTOSOMAL ASSOCIATED PROTEIN"/>
    <property type="match status" value="1"/>
</dbReference>
<dbReference type="EMBL" id="LJIG01022884">
    <property type="protein sequence ID" value="KRT78231.1"/>
    <property type="molecule type" value="Genomic_DNA"/>
</dbReference>
<proteinExistence type="inferred from homology"/>
<dbReference type="InterPro" id="IPR000727">
    <property type="entry name" value="T_SNARE_dom"/>
</dbReference>
<dbReference type="GO" id="GO:0098793">
    <property type="term" value="C:presynapse"/>
    <property type="evidence" value="ECO:0007669"/>
    <property type="project" value="GOC"/>
</dbReference>
<evidence type="ECO:0000313" key="8">
    <source>
        <dbReference type="Proteomes" id="UP000051574"/>
    </source>
</evidence>
<dbReference type="CDD" id="cd15856">
    <property type="entry name" value="SNARE_SNAP29C"/>
    <property type="match status" value="1"/>
</dbReference>
<comment type="similarity">
    <text evidence="1">Belongs to the SNAP-25 family.</text>
</comment>
<dbReference type="PROSITE" id="PS50192">
    <property type="entry name" value="T_SNARE"/>
    <property type="match status" value="2"/>
</dbReference>
<dbReference type="GO" id="GO:0005484">
    <property type="term" value="F:SNAP receptor activity"/>
    <property type="evidence" value="ECO:0007669"/>
    <property type="project" value="TreeGrafter"/>
</dbReference>
<feature type="domain" description="T-SNARE coiled-coil homology" evidence="6">
    <location>
        <begin position="48"/>
        <end position="110"/>
    </location>
</feature>
<feature type="compositionally biased region" description="Polar residues" evidence="5">
    <location>
        <begin position="1"/>
        <end position="12"/>
    </location>
</feature>
<dbReference type="PANTHER" id="PTHR19305:SF9">
    <property type="entry name" value="SYNAPTOSOMAL-ASSOCIATED PROTEIN 29"/>
    <property type="match status" value="1"/>
</dbReference>
<feature type="domain" description="T-SNARE coiled-coil homology" evidence="6">
    <location>
        <begin position="189"/>
        <end position="244"/>
    </location>
</feature>
<evidence type="ECO:0000256" key="2">
    <source>
        <dbReference type="ARBA" id="ARBA00022448"/>
    </source>
</evidence>
<feature type="region of interest" description="Disordered" evidence="5">
    <location>
        <begin position="1"/>
        <end position="55"/>
    </location>
</feature>
<evidence type="ECO:0000256" key="5">
    <source>
        <dbReference type="SAM" id="MobiDB-lite"/>
    </source>
</evidence>
<protein>
    <recommendedName>
        <fullName evidence="6">t-SNARE coiled-coil homology domain-containing protein</fullName>
    </recommendedName>
</protein>
<feature type="compositionally biased region" description="Polar residues" evidence="5">
    <location>
        <begin position="149"/>
        <end position="179"/>
    </location>
</feature>
<feature type="region of interest" description="Disordered" evidence="5">
    <location>
        <begin position="123"/>
        <end position="179"/>
    </location>
</feature>
<dbReference type="GO" id="GO:0016082">
    <property type="term" value="P:synaptic vesicle priming"/>
    <property type="evidence" value="ECO:0007669"/>
    <property type="project" value="TreeGrafter"/>
</dbReference>
<keyword evidence="4" id="KW-0175">Coiled coil</keyword>
<dbReference type="CDD" id="cd15887">
    <property type="entry name" value="SNARE_SNAP29N"/>
    <property type="match status" value="1"/>
</dbReference>
<dbReference type="SMART" id="SM00397">
    <property type="entry name" value="t_SNARE"/>
    <property type="match status" value="2"/>
</dbReference>
<evidence type="ECO:0000256" key="1">
    <source>
        <dbReference type="ARBA" id="ARBA00009480"/>
    </source>
</evidence>
<dbReference type="GO" id="GO:0031201">
    <property type="term" value="C:SNARE complex"/>
    <property type="evidence" value="ECO:0007669"/>
    <property type="project" value="TreeGrafter"/>
</dbReference>